<dbReference type="Gene3D" id="1.20.50.20">
    <property type="entry name" value="DnaG, RNA polymerase domain, helical bundle"/>
    <property type="match status" value="1"/>
</dbReference>
<dbReference type="Pfam" id="PF01807">
    <property type="entry name" value="Zn_ribbon_DnaG"/>
    <property type="match status" value="1"/>
</dbReference>
<proteinExistence type="inferred from homology"/>
<dbReference type="GO" id="GO:0003677">
    <property type="term" value="F:DNA binding"/>
    <property type="evidence" value="ECO:0007669"/>
    <property type="project" value="UniProtKB-KW"/>
</dbReference>
<feature type="zinc finger region" description="CHC2-type" evidence="12">
    <location>
        <begin position="40"/>
        <end position="64"/>
    </location>
</feature>
<dbReference type="AlphaFoldDB" id="A0A831RRM2"/>
<dbReference type="HAMAP" id="MF_00974">
    <property type="entry name" value="DNA_primase_DnaG"/>
    <property type="match status" value="1"/>
</dbReference>
<dbReference type="GO" id="GO:0008270">
    <property type="term" value="F:zinc ion binding"/>
    <property type="evidence" value="ECO:0007669"/>
    <property type="project" value="UniProtKB-UniRule"/>
</dbReference>
<keyword evidence="1 12" id="KW-0240">DNA-directed RNA polymerase</keyword>
<comment type="catalytic activity">
    <reaction evidence="12">
        <text>ssDNA + n NTP = ssDNA/pppN(pN)n-1 hybrid + (n-1) diphosphate.</text>
        <dbReference type="EC" id="2.7.7.101"/>
    </reaction>
</comment>
<dbReference type="PANTHER" id="PTHR30313">
    <property type="entry name" value="DNA PRIMASE"/>
    <property type="match status" value="1"/>
</dbReference>
<dbReference type="Pfam" id="PF10410">
    <property type="entry name" value="DnaB_bind"/>
    <property type="match status" value="1"/>
</dbReference>
<dbReference type="FunFam" id="3.40.1360.10:FF:000002">
    <property type="entry name" value="DNA primase"/>
    <property type="match status" value="1"/>
</dbReference>
<dbReference type="GO" id="GO:1990077">
    <property type="term" value="C:primosome complex"/>
    <property type="evidence" value="ECO:0007669"/>
    <property type="project" value="UniProtKB-KW"/>
</dbReference>
<comment type="function">
    <text evidence="12">RNA polymerase that catalyzes the synthesis of short RNA molecules used as primers for DNA polymerase during DNA replication.</text>
</comment>
<keyword evidence="10 12" id="KW-0238">DNA-binding</keyword>
<dbReference type="Gene3D" id="3.90.580.10">
    <property type="entry name" value="Zinc finger, CHC2-type domain"/>
    <property type="match status" value="1"/>
</dbReference>
<evidence type="ECO:0000256" key="11">
    <source>
        <dbReference type="ARBA" id="ARBA00023163"/>
    </source>
</evidence>
<feature type="domain" description="Toprim" evidence="14">
    <location>
        <begin position="255"/>
        <end position="337"/>
    </location>
</feature>
<evidence type="ECO:0000256" key="5">
    <source>
        <dbReference type="ARBA" id="ARBA00022705"/>
    </source>
</evidence>
<dbReference type="InterPro" id="IPR050219">
    <property type="entry name" value="DnaG_primase"/>
</dbReference>
<dbReference type="Pfam" id="PF08275">
    <property type="entry name" value="DNAG_N"/>
    <property type="match status" value="1"/>
</dbReference>
<dbReference type="CDD" id="cd03364">
    <property type="entry name" value="TOPRIM_DnaG_primases"/>
    <property type="match status" value="1"/>
</dbReference>
<feature type="region of interest" description="Disordered" evidence="13">
    <location>
        <begin position="542"/>
        <end position="574"/>
    </location>
</feature>
<sequence length="574" mass="64784">MAGKIPPEFIDNLLSRVDVVDVINQRVPLRRAGSEYKACCPFHDEKTPSFTVSPNKQFYHCFGCGAHGTALGFLMEYDRLSFPEAVEELATSVGLELPTEIVFQQGPDTRPLYQLMDQAADYFTRQLRQHPDAKRATDYLQQRGLSGEIAQTYRIGFAPPGWNNLLSQLGDSRERIGKLETVGLISSNNGKQYDRFRDRIMFPIHDTRGRVVGFGGRVMGDDTPKYLNSPETPVFHKGKELYGLYEARKALKDISSLLVVEGYMDVVALAQYGIQNAVATLGTATTADHLEKLFRSTPEVIFCFDGDRAGKDAAWKALETTLPLLRDGRQARFLFLPDGEDPDSQVRKQGKEAFLIQMEQAQPLSEFLFSKFAEQVDMTTLDGRARLVALATPYLEKLPKGVFRDMMKQQLTRLSGSKTPQKAKGTPRLRADFRRGSRPMLMKPVHRAIALLLQYPEIASREDLPQAWKQPETPGTAILSQLLEILRKNPTYSTAVLVEHWEDDSIRHHLGKLATTDLAVTGDQVEQFLGCLQRLEKEARQAEGKEVRNKLRPSDMTEDEKNLLRKLYSTKKSE</sequence>
<keyword evidence="4 12" id="KW-0548">Nucleotidyltransferase</keyword>
<keyword evidence="11 12" id="KW-0804">Transcription</keyword>
<evidence type="ECO:0000256" key="6">
    <source>
        <dbReference type="ARBA" id="ARBA00022723"/>
    </source>
</evidence>
<dbReference type="PROSITE" id="PS50880">
    <property type="entry name" value="TOPRIM"/>
    <property type="match status" value="1"/>
</dbReference>
<dbReference type="SMART" id="SM00766">
    <property type="entry name" value="DnaG_DnaB_bind"/>
    <property type="match status" value="1"/>
</dbReference>
<evidence type="ECO:0000256" key="4">
    <source>
        <dbReference type="ARBA" id="ARBA00022695"/>
    </source>
</evidence>
<dbReference type="InterPro" id="IPR002694">
    <property type="entry name" value="Znf_CHC2"/>
</dbReference>
<dbReference type="EC" id="2.7.7.101" evidence="12"/>
<name>A0A831RRM2_9GAMM</name>
<evidence type="ECO:0000256" key="7">
    <source>
        <dbReference type="ARBA" id="ARBA00022771"/>
    </source>
</evidence>
<protein>
    <recommendedName>
        <fullName evidence="12">DNA primase</fullName>
        <ecNumber evidence="12">2.7.7.101</ecNumber>
    </recommendedName>
</protein>
<dbReference type="FunFam" id="3.90.980.10:FF:000001">
    <property type="entry name" value="DNA primase"/>
    <property type="match status" value="1"/>
</dbReference>
<dbReference type="GO" id="GO:0006269">
    <property type="term" value="P:DNA replication, synthesis of primer"/>
    <property type="evidence" value="ECO:0007669"/>
    <property type="project" value="UniProtKB-UniRule"/>
</dbReference>
<dbReference type="Pfam" id="PF13662">
    <property type="entry name" value="Toprim_4"/>
    <property type="match status" value="1"/>
</dbReference>
<evidence type="ECO:0000313" key="15">
    <source>
        <dbReference type="EMBL" id="HEC05726.1"/>
    </source>
</evidence>
<dbReference type="PANTHER" id="PTHR30313:SF2">
    <property type="entry name" value="DNA PRIMASE"/>
    <property type="match status" value="1"/>
</dbReference>
<evidence type="ECO:0000259" key="14">
    <source>
        <dbReference type="PROSITE" id="PS50880"/>
    </source>
</evidence>
<comment type="subunit">
    <text evidence="12">Monomer. Interacts with DnaB.</text>
</comment>
<keyword evidence="7 12" id="KW-0863">Zinc-finger</keyword>
<dbReference type="GO" id="GO:0003899">
    <property type="term" value="F:DNA-directed RNA polymerase activity"/>
    <property type="evidence" value="ECO:0007669"/>
    <property type="project" value="UniProtKB-UniRule"/>
</dbReference>
<evidence type="ECO:0000256" key="9">
    <source>
        <dbReference type="ARBA" id="ARBA00022842"/>
    </source>
</evidence>
<dbReference type="InterPro" id="IPR016136">
    <property type="entry name" value="DNA_helicase_N/primase_C"/>
</dbReference>
<dbReference type="InterPro" id="IPR030846">
    <property type="entry name" value="DnaG_bac"/>
</dbReference>
<dbReference type="InterPro" id="IPR013264">
    <property type="entry name" value="DNAG_N"/>
</dbReference>
<feature type="compositionally biased region" description="Basic and acidic residues" evidence="13">
    <location>
        <begin position="542"/>
        <end position="563"/>
    </location>
</feature>
<keyword evidence="6 12" id="KW-0479">Metal-binding</keyword>
<comment type="cofactor">
    <cofactor evidence="12">
        <name>Zn(2+)</name>
        <dbReference type="ChEBI" id="CHEBI:29105"/>
    </cofactor>
    <text evidence="12">Binds 1 zinc ion per monomer.</text>
</comment>
<keyword evidence="5 12" id="KW-0235">DNA replication</keyword>
<dbReference type="InterPro" id="IPR006171">
    <property type="entry name" value="TOPRIM_dom"/>
</dbReference>
<dbReference type="InterPro" id="IPR019475">
    <property type="entry name" value="DNA_primase_DnaB-bd"/>
</dbReference>
<dbReference type="InterPro" id="IPR037068">
    <property type="entry name" value="DNA_primase_core_N_sf"/>
</dbReference>
<evidence type="ECO:0000256" key="1">
    <source>
        <dbReference type="ARBA" id="ARBA00022478"/>
    </source>
</evidence>
<keyword evidence="8 12" id="KW-0862">Zinc</keyword>
<evidence type="ECO:0000256" key="12">
    <source>
        <dbReference type="HAMAP-Rule" id="MF_00974"/>
    </source>
</evidence>
<comment type="domain">
    <text evidence="12">Contains an N-terminal zinc-binding domain, a central core domain that contains the primase activity, and a C-terminal DnaB-binding domain.</text>
</comment>
<keyword evidence="3 12" id="KW-0808">Transferase</keyword>
<dbReference type="Gene3D" id="3.90.980.10">
    <property type="entry name" value="DNA primase, catalytic core, N-terminal domain"/>
    <property type="match status" value="1"/>
</dbReference>
<evidence type="ECO:0000256" key="13">
    <source>
        <dbReference type="SAM" id="MobiDB-lite"/>
    </source>
</evidence>
<dbReference type="SMART" id="SM00493">
    <property type="entry name" value="TOPRIM"/>
    <property type="match status" value="1"/>
</dbReference>
<dbReference type="InterPro" id="IPR013173">
    <property type="entry name" value="DNA_primase_DnaG_DnaB-bd_dom"/>
</dbReference>
<dbReference type="GO" id="GO:0000428">
    <property type="term" value="C:DNA-directed RNA polymerase complex"/>
    <property type="evidence" value="ECO:0007669"/>
    <property type="project" value="UniProtKB-KW"/>
</dbReference>
<dbReference type="FunFam" id="3.90.580.10:FF:000001">
    <property type="entry name" value="DNA primase"/>
    <property type="match status" value="1"/>
</dbReference>
<dbReference type="Pfam" id="PF08278">
    <property type="entry name" value="DnaG_DnaB_bind"/>
    <property type="match status" value="1"/>
</dbReference>
<gene>
    <name evidence="12" type="primary">dnaG</name>
    <name evidence="15" type="ORF">ENJ12_02660</name>
</gene>
<dbReference type="SUPFAM" id="SSF57783">
    <property type="entry name" value="Zinc beta-ribbon"/>
    <property type="match status" value="1"/>
</dbReference>
<dbReference type="Gene3D" id="3.40.1360.10">
    <property type="match status" value="1"/>
</dbReference>
<dbReference type="Gene3D" id="1.10.860.10">
    <property type="entry name" value="DNAb Helicase, Chain A"/>
    <property type="match status" value="1"/>
</dbReference>
<dbReference type="InterPro" id="IPR036977">
    <property type="entry name" value="DNA_primase_Znf_CHC2"/>
</dbReference>
<evidence type="ECO:0000256" key="10">
    <source>
        <dbReference type="ARBA" id="ARBA00023125"/>
    </source>
</evidence>
<comment type="similarity">
    <text evidence="12">Belongs to the DnaG primase family.</text>
</comment>
<dbReference type="EMBL" id="DRLF01000103">
    <property type="protein sequence ID" value="HEC05726.1"/>
    <property type="molecule type" value="Genomic_DNA"/>
</dbReference>
<dbReference type="SUPFAM" id="SSF117023">
    <property type="entry name" value="DNA primase DnaG, C-terminal domain"/>
    <property type="match status" value="1"/>
</dbReference>
<dbReference type="Proteomes" id="UP000886339">
    <property type="component" value="Unassembled WGS sequence"/>
</dbReference>
<reference evidence="15" key="1">
    <citation type="journal article" date="2020" name="mSystems">
        <title>Genome- and Community-Level Interaction Insights into Carbon Utilization and Element Cycling Functions of Hydrothermarchaeota in Hydrothermal Sediment.</title>
        <authorList>
            <person name="Zhou Z."/>
            <person name="Liu Y."/>
            <person name="Xu W."/>
            <person name="Pan J."/>
            <person name="Luo Z.H."/>
            <person name="Li M."/>
        </authorList>
    </citation>
    <scope>NUCLEOTIDE SEQUENCE [LARGE SCALE GENOMIC DNA]</scope>
    <source>
        <strain evidence="15">HyVt-458</strain>
    </source>
</reference>
<keyword evidence="9" id="KW-0460">Magnesium</keyword>
<keyword evidence="2 12" id="KW-0639">Primosome</keyword>
<evidence type="ECO:0000256" key="2">
    <source>
        <dbReference type="ARBA" id="ARBA00022515"/>
    </source>
</evidence>
<dbReference type="SUPFAM" id="SSF56731">
    <property type="entry name" value="DNA primase core"/>
    <property type="match status" value="1"/>
</dbReference>
<dbReference type="InterPro" id="IPR006295">
    <property type="entry name" value="DNA_primase_DnaG"/>
</dbReference>
<evidence type="ECO:0000256" key="3">
    <source>
        <dbReference type="ARBA" id="ARBA00022679"/>
    </source>
</evidence>
<dbReference type="SMART" id="SM00400">
    <property type="entry name" value="ZnF_CHCC"/>
    <property type="match status" value="1"/>
</dbReference>
<comment type="caution">
    <text evidence="15">The sequence shown here is derived from an EMBL/GenBank/DDBJ whole genome shotgun (WGS) entry which is preliminary data.</text>
</comment>
<dbReference type="NCBIfam" id="TIGR01391">
    <property type="entry name" value="dnaG"/>
    <property type="match status" value="1"/>
</dbReference>
<organism evidence="15">
    <name type="scientific">Thiolapillus brandeum</name>
    <dbReference type="NCBI Taxonomy" id="1076588"/>
    <lineage>
        <taxon>Bacteria</taxon>
        <taxon>Pseudomonadati</taxon>
        <taxon>Pseudomonadota</taxon>
        <taxon>Gammaproteobacteria</taxon>
        <taxon>Chromatiales</taxon>
        <taxon>Sedimenticolaceae</taxon>
        <taxon>Thiolapillus</taxon>
    </lineage>
</organism>
<dbReference type="InterPro" id="IPR034151">
    <property type="entry name" value="TOPRIM_DnaG_bac"/>
</dbReference>
<accession>A0A831RRM2</accession>
<evidence type="ECO:0000256" key="8">
    <source>
        <dbReference type="ARBA" id="ARBA00022833"/>
    </source>
</evidence>
<dbReference type="GO" id="GO:0005737">
    <property type="term" value="C:cytoplasm"/>
    <property type="evidence" value="ECO:0007669"/>
    <property type="project" value="TreeGrafter"/>
</dbReference>